<accession>A0A1G9VIN2</accession>
<dbReference type="RefSeq" id="WP_090233767.1">
    <property type="nucleotide sequence ID" value="NZ_FNHW01000001.1"/>
</dbReference>
<dbReference type="CDD" id="cd07820">
    <property type="entry name" value="SRPBCC_3"/>
    <property type="match status" value="1"/>
</dbReference>
<dbReference type="OrthoDB" id="9801773at2"/>
<gene>
    <name evidence="1" type="ORF">SAMN04488137_1611</name>
</gene>
<dbReference type="InterPro" id="IPR023393">
    <property type="entry name" value="START-like_dom_sf"/>
</dbReference>
<evidence type="ECO:0000313" key="1">
    <source>
        <dbReference type="EMBL" id="SDM72019.1"/>
    </source>
</evidence>
<keyword evidence="2" id="KW-1185">Reference proteome</keyword>
<dbReference type="EMBL" id="FNHW01000001">
    <property type="protein sequence ID" value="SDM72019.1"/>
    <property type="molecule type" value="Genomic_DNA"/>
</dbReference>
<dbReference type="AlphaFoldDB" id="A0A1G9VIN2"/>
<proteinExistence type="predicted"/>
<dbReference type="STRING" id="459525.SAMN04488137_1611"/>
<organism evidence="1 2">
    <name type="scientific">Fictibacillus solisalsi</name>
    <dbReference type="NCBI Taxonomy" id="459525"/>
    <lineage>
        <taxon>Bacteria</taxon>
        <taxon>Bacillati</taxon>
        <taxon>Bacillota</taxon>
        <taxon>Bacilli</taxon>
        <taxon>Bacillales</taxon>
        <taxon>Fictibacillaceae</taxon>
        <taxon>Fictibacillus</taxon>
    </lineage>
</organism>
<protein>
    <submittedName>
        <fullName evidence="1">Ligand-binding SRPBCC domain-containing protein</fullName>
    </submittedName>
</protein>
<dbReference type="Proteomes" id="UP000199544">
    <property type="component" value="Unassembled WGS sequence"/>
</dbReference>
<evidence type="ECO:0000313" key="2">
    <source>
        <dbReference type="Proteomes" id="UP000199544"/>
    </source>
</evidence>
<dbReference type="SUPFAM" id="SSF55961">
    <property type="entry name" value="Bet v1-like"/>
    <property type="match status" value="1"/>
</dbReference>
<reference evidence="2" key="1">
    <citation type="submission" date="2016-10" db="EMBL/GenBank/DDBJ databases">
        <authorList>
            <person name="Varghese N."/>
            <person name="Submissions S."/>
        </authorList>
    </citation>
    <scope>NUCLEOTIDE SEQUENCE [LARGE SCALE GENOMIC DNA]</scope>
    <source>
        <strain evidence="2">CGMCC 1.6854</strain>
    </source>
</reference>
<dbReference type="Gene3D" id="3.30.530.20">
    <property type="match status" value="1"/>
</dbReference>
<sequence length="157" mass="17737">MPIIKHDIFINAPINVCFDLARNVDVHIETTSKTKERAIDGVTVGLMENGDTVTWEAIHLGVKQKLTAKIIEMEKPYKFKDAMVKGAFHSFTHTHEFIESGTGTIMKDTFSYKSPFGILGVIADRLFLEKYMRNFIVNRAKELKRIAEKSNGTTSLS</sequence>
<name>A0A1G9VIN2_9BACL</name>